<evidence type="ECO:0000313" key="3">
    <source>
        <dbReference type="Proteomes" id="UP001596380"/>
    </source>
</evidence>
<dbReference type="Proteomes" id="UP001596380">
    <property type="component" value="Unassembled WGS sequence"/>
</dbReference>
<evidence type="ECO:0000313" key="2">
    <source>
        <dbReference type="EMBL" id="MFC6885663.1"/>
    </source>
</evidence>
<keyword evidence="3" id="KW-1185">Reference proteome</keyword>
<name>A0ABW2CV39_9ACTN</name>
<dbReference type="PANTHER" id="PTHR47197:SF3">
    <property type="entry name" value="DIHYDRO-HEME D1 DEHYDROGENASE"/>
    <property type="match status" value="1"/>
</dbReference>
<dbReference type="Gene3D" id="2.130.10.10">
    <property type="entry name" value="YVTN repeat-like/Quinoprotein amine dehydrogenase"/>
    <property type="match status" value="1"/>
</dbReference>
<organism evidence="2 3">
    <name type="scientific">Actinomadura yumaensis</name>
    <dbReference type="NCBI Taxonomy" id="111807"/>
    <lineage>
        <taxon>Bacteria</taxon>
        <taxon>Bacillati</taxon>
        <taxon>Actinomycetota</taxon>
        <taxon>Actinomycetes</taxon>
        <taxon>Streptosporangiales</taxon>
        <taxon>Thermomonosporaceae</taxon>
        <taxon>Actinomadura</taxon>
    </lineage>
</organism>
<sequence>MTPHRRRSRTRRPGAAVLAAVALPLSGCGTIPFYRPGEGSRDAPVVGLGAPAPYLRGRGAAPVPARPGAPSPYRDRRPSGEAGAPAVYAGAGPGMLAPAARALPPRLYVPGARGGVGVADPRAGRAAGRAAGRIGLDASRVVASPDPRRLWTVGDRALVPFAARTGRPGAPVPVTAPTGLLFTPDGRDALVTAARPDRIEVRDPRTMRRRASFRLPCAAAHADFSFGGTALLASCPDAGRLVRVDPYRRAVTGTLRLPAGSRPGDLRLSPDAAAFYVADAARGGVWLVGARRLARLGFVRTGAGARGLAVGRDARRLFVAGAGTVSAVAFDTRRVVARWHVPGGGTPLVGGVSADGAALWLADRAGGLVYAVSTRTGRVLSTIRVAGRPAGLCLHPQPGRALGGTGLYR</sequence>
<dbReference type="InterPro" id="IPR015943">
    <property type="entry name" value="WD40/YVTN_repeat-like_dom_sf"/>
</dbReference>
<dbReference type="RefSeq" id="WP_160821958.1">
    <property type="nucleotide sequence ID" value="NZ_JBHSXE010000001.1"/>
</dbReference>
<feature type="region of interest" description="Disordered" evidence="1">
    <location>
        <begin position="56"/>
        <end position="82"/>
    </location>
</feature>
<dbReference type="PANTHER" id="PTHR47197">
    <property type="entry name" value="PROTEIN NIRF"/>
    <property type="match status" value="1"/>
</dbReference>
<reference evidence="3" key="1">
    <citation type="journal article" date="2019" name="Int. J. Syst. Evol. Microbiol.">
        <title>The Global Catalogue of Microorganisms (GCM) 10K type strain sequencing project: providing services to taxonomists for standard genome sequencing and annotation.</title>
        <authorList>
            <consortium name="The Broad Institute Genomics Platform"/>
            <consortium name="The Broad Institute Genome Sequencing Center for Infectious Disease"/>
            <person name="Wu L."/>
            <person name="Ma J."/>
        </authorList>
    </citation>
    <scope>NUCLEOTIDE SEQUENCE [LARGE SCALE GENOMIC DNA]</scope>
    <source>
        <strain evidence="3">JCM 3369</strain>
    </source>
</reference>
<evidence type="ECO:0008006" key="4">
    <source>
        <dbReference type="Google" id="ProtNLM"/>
    </source>
</evidence>
<dbReference type="SUPFAM" id="SSF51004">
    <property type="entry name" value="C-terminal (heme d1) domain of cytochrome cd1-nitrite reductase"/>
    <property type="match status" value="1"/>
</dbReference>
<protein>
    <recommendedName>
        <fullName evidence="4">YncE family protein</fullName>
    </recommendedName>
</protein>
<dbReference type="InterPro" id="IPR011048">
    <property type="entry name" value="Haem_d1_sf"/>
</dbReference>
<comment type="caution">
    <text evidence="2">The sequence shown here is derived from an EMBL/GenBank/DDBJ whole genome shotgun (WGS) entry which is preliminary data.</text>
</comment>
<evidence type="ECO:0000256" key="1">
    <source>
        <dbReference type="SAM" id="MobiDB-lite"/>
    </source>
</evidence>
<gene>
    <name evidence="2" type="ORF">ACFQKB_38300</name>
</gene>
<accession>A0ABW2CV39</accession>
<proteinExistence type="predicted"/>
<dbReference type="EMBL" id="JBHSXS010000041">
    <property type="protein sequence ID" value="MFC6885663.1"/>
    <property type="molecule type" value="Genomic_DNA"/>
</dbReference>
<dbReference type="InterPro" id="IPR051200">
    <property type="entry name" value="Host-pathogen_enzymatic-act"/>
</dbReference>